<feature type="transmembrane region" description="Helical" evidence="6">
    <location>
        <begin position="129"/>
        <end position="146"/>
    </location>
</feature>
<dbReference type="EMBL" id="JAATWB010000001">
    <property type="protein sequence ID" value="NJA87943.1"/>
    <property type="molecule type" value="Genomic_DNA"/>
</dbReference>
<feature type="transmembrane region" description="Helical" evidence="6">
    <location>
        <begin position="247"/>
        <end position="264"/>
    </location>
</feature>
<dbReference type="InterPro" id="IPR000620">
    <property type="entry name" value="EamA_dom"/>
</dbReference>
<dbReference type="Gene3D" id="1.10.3730.20">
    <property type="match status" value="1"/>
</dbReference>
<dbReference type="InterPro" id="IPR037185">
    <property type="entry name" value="EmrE-like"/>
</dbReference>
<evidence type="ECO:0000256" key="2">
    <source>
        <dbReference type="ARBA" id="ARBA00007362"/>
    </source>
</evidence>
<keyword evidence="5 6" id="KW-0472">Membrane</keyword>
<feature type="domain" description="EamA" evidence="7">
    <location>
        <begin position="154"/>
        <end position="286"/>
    </location>
</feature>
<evidence type="ECO:0000256" key="1">
    <source>
        <dbReference type="ARBA" id="ARBA00004141"/>
    </source>
</evidence>
<keyword evidence="9" id="KW-1185">Reference proteome</keyword>
<evidence type="ECO:0000256" key="6">
    <source>
        <dbReference type="SAM" id="Phobius"/>
    </source>
</evidence>
<comment type="caution">
    <text evidence="8">The sequence shown here is derived from an EMBL/GenBank/DDBJ whole genome shotgun (WGS) entry which is preliminary data.</text>
</comment>
<feature type="transmembrane region" description="Helical" evidence="6">
    <location>
        <begin position="214"/>
        <end position="235"/>
    </location>
</feature>
<dbReference type="Pfam" id="PF00892">
    <property type="entry name" value="EamA"/>
    <property type="match status" value="2"/>
</dbReference>
<feature type="transmembrane region" description="Helical" evidence="6">
    <location>
        <begin position="100"/>
        <end position="122"/>
    </location>
</feature>
<feature type="transmembrane region" description="Helical" evidence="6">
    <location>
        <begin position="46"/>
        <end position="64"/>
    </location>
</feature>
<proteinExistence type="inferred from homology"/>
<keyword evidence="4 6" id="KW-1133">Transmembrane helix</keyword>
<feature type="domain" description="EamA" evidence="7">
    <location>
        <begin position="12"/>
        <end position="145"/>
    </location>
</feature>
<evidence type="ECO:0000313" key="9">
    <source>
        <dbReference type="Proteomes" id="UP000720344"/>
    </source>
</evidence>
<keyword evidence="3 6" id="KW-0812">Transmembrane</keyword>
<dbReference type="InterPro" id="IPR050638">
    <property type="entry name" value="AA-Vitamin_Transporters"/>
</dbReference>
<feature type="transmembrane region" description="Helical" evidence="6">
    <location>
        <begin position="184"/>
        <end position="202"/>
    </location>
</feature>
<accession>A0ABX0WDY5</accession>
<feature type="transmembrane region" description="Helical" evidence="6">
    <location>
        <begin position="152"/>
        <end position="172"/>
    </location>
</feature>
<evidence type="ECO:0000259" key="7">
    <source>
        <dbReference type="Pfam" id="PF00892"/>
    </source>
</evidence>
<organism evidence="8 9">
    <name type="scientific">Rhodocyclus gracilis</name>
    <dbReference type="NCBI Taxonomy" id="2929842"/>
    <lineage>
        <taxon>Bacteria</taxon>
        <taxon>Pseudomonadati</taxon>
        <taxon>Pseudomonadota</taxon>
        <taxon>Betaproteobacteria</taxon>
        <taxon>Rhodocyclales</taxon>
        <taxon>Rhodocyclaceae</taxon>
        <taxon>Rhodocyclus</taxon>
    </lineage>
</organism>
<reference evidence="9" key="1">
    <citation type="submission" date="2020-03" db="EMBL/GenBank/DDBJ databases">
        <title>Whole-genome sequence of the purple nonsulfur bacterium Rhodocyclus tenuis DSM112.</title>
        <authorList>
            <person name="Kyndt J.A."/>
            <person name="Meyer T.E."/>
        </authorList>
    </citation>
    <scope>NUCLEOTIDE SEQUENCE [LARGE SCALE GENOMIC DNA]</scope>
    <source>
        <strain evidence="9">DSM 112</strain>
    </source>
</reference>
<name>A0ABX0WDY5_9RHOO</name>
<dbReference type="Proteomes" id="UP000720344">
    <property type="component" value="Unassembled WGS sequence"/>
</dbReference>
<feature type="transmembrane region" description="Helical" evidence="6">
    <location>
        <begin position="73"/>
        <end position="94"/>
    </location>
</feature>
<comment type="similarity">
    <text evidence="2">Belongs to the EamA transporter family.</text>
</comment>
<evidence type="ECO:0000256" key="4">
    <source>
        <dbReference type="ARBA" id="ARBA00022989"/>
    </source>
</evidence>
<gene>
    <name evidence="8" type="ORF">HCX48_01715</name>
</gene>
<dbReference type="RefSeq" id="WP_167680660.1">
    <property type="nucleotide sequence ID" value="NZ_JAATWB010000001.1"/>
</dbReference>
<evidence type="ECO:0000256" key="3">
    <source>
        <dbReference type="ARBA" id="ARBA00022692"/>
    </source>
</evidence>
<protein>
    <submittedName>
        <fullName evidence="8">DMT family transporter</fullName>
    </submittedName>
</protein>
<evidence type="ECO:0000313" key="8">
    <source>
        <dbReference type="EMBL" id="NJA87943.1"/>
    </source>
</evidence>
<dbReference type="PANTHER" id="PTHR32322">
    <property type="entry name" value="INNER MEMBRANE TRANSPORTER"/>
    <property type="match status" value="1"/>
</dbReference>
<sequence>MSASRHGSTRLVGVALVLLSVLGFGAMPIFARFAYADGVDLSTLLFLRFALAGVVMAAITRLGGWRWPQGRDLWLLIGMGAIGYVGQAFCYFAALRYATAGLTALLLYLYPAIVTVFSALLWRRRLSPARLAAVAAALIGAALAVGDGLAGSPLGFVLGVGAAVIYSGYILVGERVSASGPIAGASVVMLSAALVYGAIVAVQGPAWPRTDGGWLAVAAIVLLSTALAIAAFLAAMARLGAADASTVSTLEPVVTMLLAAIFLGETVGTRQMLGAAIILIAVTVLTRLREPAPAS</sequence>
<dbReference type="SUPFAM" id="SSF103481">
    <property type="entry name" value="Multidrug resistance efflux transporter EmrE"/>
    <property type="match status" value="2"/>
</dbReference>
<comment type="subcellular location">
    <subcellularLocation>
        <location evidence="1">Membrane</location>
        <topology evidence="1">Multi-pass membrane protein</topology>
    </subcellularLocation>
</comment>
<evidence type="ECO:0000256" key="5">
    <source>
        <dbReference type="ARBA" id="ARBA00023136"/>
    </source>
</evidence>
<dbReference type="PANTHER" id="PTHR32322:SF2">
    <property type="entry name" value="EAMA DOMAIN-CONTAINING PROTEIN"/>
    <property type="match status" value="1"/>
</dbReference>